<dbReference type="Pfam" id="PF00211">
    <property type="entry name" value="Guanylate_cyc"/>
    <property type="match status" value="1"/>
</dbReference>
<dbReference type="InterPro" id="IPR029787">
    <property type="entry name" value="Nucleotide_cyclase"/>
</dbReference>
<dbReference type="SMART" id="SM00044">
    <property type="entry name" value="CYCc"/>
    <property type="match status" value="1"/>
</dbReference>
<dbReference type="OrthoDB" id="456159at2"/>
<evidence type="ECO:0000259" key="20">
    <source>
        <dbReference type="PROSITE" id="PS50885"/>
    </source>
</evidence>
<dbReference type="GO" id="GO:0005524">
    <property type="term" value="F:ATP binding"/>
    <property type="evidence" value="ECO:0007669"/>
    <property type="project" value="UniProtKB-KW"/>
</dbReference>
<keyword evidence="7" id="KW-0547">Nucleotide-binding</keyword>
<evidence type="ECO:0000256" key="17">
    <source>
        <dbReference type="RuleBase" id="RU000405"/>
    </source>
</evidence>
<feature type="transmembrane region" description="Helical" evidence="18">
    <location>
        <begin position="289"/>
        <end position="309"/>
    </location>
</feature>
<dbReference type="Pfam" id="PF00672">
    <property type="entry name" value="HAMP"/>
    <property type="match status" value="1"/>
</dbReference>
<dbReference type="InterPro" id="IPR003660">
    <property type="entry name" value="HAMP_dom"/>
</dbReference>
<feature type="domain" description="HAMP" evidence="20">
    <location>
        <begin position="311"/>
        <end position="364"/>
    </location>
</feature>
<dbReference type="GO" id="GO:0005886">
    <property type="term" value="C:plasma membrane"/>
    <property type="evidence" value="ECO:0007669"/>
    <property type="project" value="UniProtKB-ARBA"/>
</dbReference>
<evidence type="ECO:0000256" key="11">
    <source>
        <dbReference type="ARBA" id="ARBA00022998"/>
    </source>
</evidence>
<keyword evidence="10 18" id="KW-1133">Transmembrane helix</keyword>
<gene>
    <name evidence="21" type="ORF">Mic7113_2149</name>
</gene>
<comment type="subunit">
    <text evidence="16">Homodimer. Can also exist as monomer.</text>
</comment>
<evidence type="ECO:0000256" key="8">
    <source>
        <dbReference type="ARBA" id="ARBA00022840"/>
    </source>
</evidence>
<dbReference type="GO" id="GO:0046872">
    <property type="term" value="F:metal ion binding"/>
    <property type="evidence" value="ECO:0007669"/>
    <property type="project" value="UniProtKB-KW"/>
</dbReference>
<evidence type="ECO:0000313" key="22">
    <source>
        <dbReference type="Proteomes" id="UP000010471"/>
    </source>
</evidence>
<evidence type="ECO:0000256" key="10">
    <source>
        <dbReference type="ARBA" id="ARBA00022989"/>
    </source>
</evidence>
<dbReference type="EMBL" id="CP003630">
    <property type="protein sequence ID" value="AFZ17964.1"/>
    <property type="molecule type" value="Genomic_DNA"/>
</dbReference>
<keyword evidence="22" id="KW-1185">Reference proteome</keyword>
<dbReference type="GO" id="GO:0004016">
    <property type="term" value="F:adenylate cyclase activity"/>
    <property type="evidence" value="ECO:0007669"/>
    <property type="project" value="UniProtKB-EC"/>
</dbReference>
<keyword evidence="5 18" id="KW-0812">Transmembrane</keyword>
<dbReference type="PROSITE" id="PS50125">
    <property type="entry name" value="GUANYLATE_CYCLASE_2"/>
    <property type="match status" value="1"/>
</dbReference>
<dbReference type="Pfam" id="PF05228">
    <property type="entry name" value="CHASE4"/>
    <property type="match status" value="1"/>
</dbReference>
<evidence type="ECO:0000256" key="7">
    <source>
        <dbReference type="ARBA" id="ARBA00022741"/>
    </source>
</evidence>
<dbReference type="eggNOG" id="COG3322">
    <property type="taxonomic scope" value="Bacteria"/>
</dbReference>
<dbReference type="AlphaFoldDB" id="K9WDX4"/>
<dbReference type="PANTHER" id="PTHR11920:SF335">
    <property type="entry name" value="GUANYLATE CYCLASE"/>
    <property type="match status" value="1"/>
</dbReference>
<keyword evidence="9" id="KW-0460">Magnesium</keyword>
<name>K9WDX4_9CYAN</name>
<evidence type="ECO:0000259" key="19">
    <source>
        <dbReference type="PROSITE" id="PS50125"/>
    </source>
</evidence>
<dbReference type="KEGG" id="mic:Mic7113_2149"/>
<dbReference type="Gene3D" id="6.10.340.10">
    <property type="match status" value="1"/>
</dbReference>
<keyword evidence="6" id="KW-0479">Metal-binding</keyword>
<dbReference type="eggNOG" id="COG2114">
    <property type="taxonomic scope" value="Bacteria"/>
</dbReference>
<dbReference type="Gene3D" id="3.30.70.1230">
    <property type="entry name" value="Nucleotide cyclase"/>
    <property type="match status" value="1"/>
</dbReference>
<evidence type="ECO:0000256" key="3">
    <source>
        <dbReference type="ARBA" id="ARBA00012201"/>
    </source>
</evidence>
<keyword evidence="13 17" id="KW-0456">Lyase</keyword>
<evidence type="ECO:0000256" key="6">
    <source>
        <dbReference type="ARBA" id="ARBA00022723"/>
    </source>
</evidence>
<reference evidence="21 22" key="1">
    <citation type="submission" date="2012-06" db="EMBL/GenBank/DDBJ databases">
        <title>Finished chromosome of genome of Microcoleus sp. PCC 7113.</title>
        <authorList>
            <consortium name="US DOE Joint Genome Institute"/>
            <person name="Gugger M."/>
            <person name="Coursin T."/>
            <person name="Rippka R."/>
            <person name="Tandeau De Marsac N."/>
            <person name="Huntemann M."/>
            <person name="Wei C.-L."/>
            <person name="Han J."/>
            <person name="Detter J.C."/>
            <person name="Han C."/>
            <person name="Tapia R."/>
            <person name="Chen A."/>
            <person name="Kyrpides N."/>
            <person name="Mavromatis K."/>
            <person name="Markowitz V."/>
            <person name="Szeto E."/>
            <person name="Ivanova N."/>
            <person name="Pagani I."/>
            <person name="Pati A."/>
            <person name="Goodwin L."/>
            <person name="Nordberg H.P."/>
            <person name="Cantor M.N."/>
            <person name="Hua S.X."/>
            <person name="Woyke T."/>
            <person name="Kerfeld C.A."/>
        </authorList>
    </citation>
    <scope>NUCLEOTIDE SEQUENCE [LARGE SCALE GENOMIC DNA]</scope>
    <source>
        <strain evidence="21 22">PCC 7113</strain>
    </source>
</reference>
<evidence type="ECO:0000256" key="9">
    <source>
        <dbReference type="ARBA" id="ARBA00022842"/>
    </source>
</evidence>
<comment type="catalytic activity">
    <reaction evidence="1">
        <text>ATP = 3',5'-cyclic AMP + diphosphate</text>
        <dbReference type="Rhea" id="RHEA:15389"/>
        <dbReference type="ChEBI" id="CHEBI:30616"/>
        <dbReference type="ChEBI" id="CHEBI:33019"/>
        <dbReference type="ChEBI" id="CHEBI:58165"/>
        <dbReference type="EC" id="4.6.1.1"/>
    </reaction>
</comment>
<keyword evidence="12 18" id="KW-0472">Membrane</keyword>
<dbReference type="EC" id="4.6.1.1" evidence="3"/>
<keyword evidence="11" id="KW-0115">cAMP biosynthesis</keyword>
<evidence type="ECO:0000256" key="5">
    <source>
        <dbReference type="ARBA" id="ARBA00022692"/>
    </source>
</evidence>
<accession>K9WDX4</accession>
<dbReference type="RefSeq" id="WP_015182116.1">
    <property type="nucleotide sequence ID" value="NC_019738.1"/>
</dbReference>
<dbReference type="PATRIC" id="fig|1173027.3.peg.2346"/>
<evidence type="ECO:0000256" key="18">
    <source>
        <dbReference type="SAM" id="Phobius"/>
    </source>
</evidence>
<dbReference type="SUPFAM" id="SSF55073">
    <property type="entry name" value="Nucleotide cyclase"/>
    <property type="match status" value="1"/>
</dbReference>
<evidence type="ECO:0000256" key="16">
    <source>
        <dbReference type="ARBA" id="ARBA00064436"/>
    </source>
</evidence>
<evidence type="ECO:0000256" key="12">
    <source>
        <dbReference type="ARBA" id="ARBA00023136"/>
    </source>
</evidence>
<dbReference type="InterPro" id="IPR050401">
    <property type="entry name" value="Cyclic_nucleotide_synthase"/>
</dbReference>
<comment type="similarity">
    <text evidence="17">Belongs to the adenylyl cyclase class-4/guanylyl cyclase family.</text>
</comment>
<evidence type="ECO:0000256" key="13">
    <source>
        <dbReference type="ARBA" id="ARBA00023239"/>
    </source>
</evidence>
<evidence type="ECO:0000256" key="4">
    <source>
        <dbReference type="ARBA" id="ARBA00021420"/>
    </source>
</evidence>
<evidence type="ECO:0000256" key="2">
    <source>
        <dbReference type="ARBA" id="ARBA00004370"/>
    </source>
</evidence>
<dbReference type="CDD" id="cd07302">
    <property type="entry name" value="CHD"/>
    <property type="match status" value="1"/>
</dbReference>
<evidence type="ECO:0000256" key="1">
    <source>
        <dbReference type="ARBA" id="ARBA00001593"/>
    </source>
</evidence>
<evidence type="ECO:0000256" key="14">
    <source>
        <dbReference type="ARBA" id="ARBA00032597"/>
    </source>
</evidence>
<feature type="domain" description="Guanylate cyclase" evidence="19">
    <location>
        <begin position="404"/>
        <end position="531"/>
    </location>
</feature>
<dbReference type="GO" id="GO:0006171">
    <property type="term" value="P:cAMP biosynthetic process"/>
    <property type="evidence" value="ECO:0007669"/>
    <property type="project" value="UniProtKB-KW"/>
</dbReference>
<dbReference type="PROSITE" id="PS50885">
    <property type="entry name" value="HAMP"/>
    <property type="match status" value="1"/>
</dbReference>
<proteinExistence type="inferred from homology"/>
<sequence>MNLRQKTLLLIGLTLAGLIGVLYASLSTIFGASFAELEERNVRQNVRRVQEAFFDEVETLNTTAADYAKWDDTYAFINQLNQDFVQANFLDENFVRLRLNMVLLFNNQGKQVVGKGFNLEQKKETPISDSLQKYLTPNSLLLKHSNPGSNITGIVLLPEGFLMIASHPILNSQGTGSIRGSLIMGSYLNDKRIEELAKRTQLSLRVYRVNDTQLPPDFQAARSALLDSSPKTQASQLNNQQIPIIIRPLSDEAIAGYTLLRDINKKPALLVRAEMPREIYQQGQVSLRYLIFSLLGVGIIFSVVALFLLEKMVLSRLANLSANVEQIGTSTDLSLRVFVTGKDELTTLGNTINSMLNALESSTQKVVAERERAERLLLNILPPSIAQRLGHNQDTIADSFEEATVLFADIVNFTNLSSHISPTELVSMLNEIFSRFDRLLERYGLEKIKTIGDSYMVVGGLPLIRPDHAEAVAEFALDMQQQIQEFNAERGQSFSMRIGINTGPVVAGVIGLKKFIYDLWGDTVNIASRMESHGIPGAIQVSSATYERLKDKYLFEERGTIDVKGKGEMTTYLLKNRIGHN</sequence>
<dbReference type="PANTHER" id="PTHR11920">
    <property type="entry name" value="GUANYLYL CYCLASE"/>
    <property type="match status" value="1"/>
</dbReference>
<dbReference type="CDD" id="cd06225">
    <property type="entry name" value="HAMP"/>
    <property type="match status" value="1"/>
</dbReference>
<dbReference type="STRING" id="1173027.Mic7113_2149"/>
<dbReference type="InterPro" id="IPR001054">
    <property type="entry name" value="A/G_cyclase"/>
</dbReference>
<organism evidence="21 22">
    <name type="scientific">Allocoleopsis franciscana PCC 7113</name>
    <dbReference type="NCBI Taxonomy" id="1173027"/>
    <lineage>
        <taxon>Bacteria</taxon>
        <taxon>Bacillati</taxon>
        <taxon>Cyanobacteriota</taxon>
        <taxon>Cyanophyceae</taxon>
        <taxon>Coleofasciculales</taxon>
        <taxon>Coleofasciculaceae</taxon>
        <taxon>Allocoleopsis</taxon>
        <taxon>Allocoleopsis franciscana</taxon>
    </lineage>
</organism>
<comment type="subcellular location">
    <subcellularLocation>
        <location evidence="2">Membrane</location>
    </subcellularLocation>
</comment>
<dbReference type="GO" id="GO:0035556">
    <property type="term" value="P:intracellular signal transduction"/>
    <property type="evidence" value="ECO:0007669"/>
    <property type="project" value="InterPro"/>
</dbReference>
<dbReference type="FunFam" id="3.30.70.1230:FF:000033">
    <property type="entry name" value="Adenylate cyclase"/>
    <property type="match status" value="1"/>
</dbReference>
<dbReference type="PROSITE" id="PS00452">
    <property type="entry name" value="GUANYLATE_CYCLASE_1"/>
    <property type="match status" value="1"/>
</dbReference>
<evidence type="ECO:0000256" key="15">
    <source>
        <dbReference type="ARBA" id="ARBA00032637"/>
    </source>
</evidence>
<protein>
    <recommendedName>
        <fullName evidence="4">Adenylate cyclase</fullName>
        <ecNumber evidence="3">4.6.1.1</ecNumber>
    </recommendedName>
    <alternativeName>
        <fullName evidence="14">ATP pyrophosphate-lyase</fullName>
    </alternativeName>
    <alternativeName>
        <fullName evidence="15">Adenylyl cyclase</fullName>
    </alternativeName>
</protein>
<evidence type="ECO:0000313" key="21">
    <source>
        <dbReference type="EMBL" id="AFZ17964.1"/>
    </source>
</evidence>
<dbReference type="Proteomes" id="UP000010471">
    <property type="component" value="Chromosome"/>
</dbReference>
<dbReference type="InterPro" id="IPR018297">
    <property type="entry name" value="A/G_cyclase_CS"/>
</dbReference>
<dbReference type="InterPro" id="IPR007892">
    <property type="entry name" value="CHASE4"/>
</dbReference>
<dbReference type="HOGENOM" id="CLU_466039_0_0_3"/>
<dbReference type="SMART" id="SM00304">
    <property type="entry name" value="HAMP"/>
    <property type="match status" value="1"/>
</dbReference>
<keyword evidence="8" id="KW-0067">ATP-binding</keyword>